<name>A0A1S6HX76_9GAMM</name>
<dbReference type="AlphaFoldDB" id="A0A1S6HX76"/>
<dbReference type="EMBL" id="CP014782">
    <property type="protein sequence ID" value="AQS40119.1"/>
    <property type="molecule type" value="Genomic_DNA"/>
</dbReference>
<dbReference type="InterPro" id="IPR052721">
    <property type="entry name" value="ET_Amicyanin"/>
</dbReference>
<accession>A0A1S6HX76</accession>
<dbReference type="InterPro" id="IPR008972">
    <property type="entry name" value="Cupredoxin"/>
</dbReference>
<evidence type="ECO:0000313" key="1">
    <source>
        <dbReference type="EMBL" id="AQS40119.1"/>
    </source>
</evidence>
<gene>
    <name evidence="1" type="ORF">Sps_05041</name>
</gene>
<dbReference type="SUPFAM" id="SSF49503">
    <property type="entry name" value="Cupredoxins"/>
    <property type="match status" value="1"/>
</dbReference>
<dbReference type="Proteomes" id="UP000189545">
    <property type="component" value="Chromosome"/>
</dbReference>
<sequence length="105" mass="11919">MKIFILTFGIWLSIQTVNATEEFVVSQKDKAFSVETISINVGDTIYFLNADPFFHNIFSLSDTQFFDLGSYPKDESRPVVFTTPGLVQIECAIHSQMMLTVEVKE</sequence>
<keyword evidence="2" id="KW-1185">Reference proteome</keyword>
<dbReference type="OrthoDB" id="9772097at2"/>
<proteinExistence type="predicted"/>
<reference evidence="1 2" key="1">
    <citation type="submission" date="2016-03" db="EMBL/GenBank/DDBJ databases">
        <title>Complete genome sequence of Shewanella psychrophila WP2, a deep sea bacterium isolated from west Pacific sediment.</title>
        <authorList>
            <person name="Xu G."/>
            <person name="Jian H."/>
        </authorList>
    </citation>
    <scope>NUCLEOTIDE SEQUENCE [LARGE SCALE GENOMIC DNA]</scope>
    <source>
        <strain evidence="1 2">WP2</strain>
    </source>
</reference>
<dbReference type="PANTHER" id="PTHR36507">
    <property type="entry name" value="BLL1555 PROTEIN"/>
    <property type="match status" value="1"/>
</dbReference>
<dbReference type="PANTHER" id="PTHR36507:SF1">
    <property type="entry name" value="BLL1555 PROTEIN"/>
    <property type="match status" value="1"/>
</dbReference>
<organism evidence="1 2">
    <name type="scientific">Shewanella psychrophila</name>
    <dbReference type="NCBI Taxonomy" id="225848"/>
    <lineage>
        <taxon>Bacteria</taxon>
        <taxon>Pseudomonadati</taxon>
        <taxon>Pseudomonadota</taxon>
        <taxon>Gammaproteobacteria</taxon>
        <taxon>Alteromonadales</taxon>
        <taxon>Shewanellaceae</taxon>
        <taxon>Shewanella</taxon>
    </lineage>
</organism>
<dbReference type="RefSeq" id="WP_077754947.1">
    <property type="nucleotide sequence ID" value="NZ_CP014782.1"/>
</dbReference>
<dbReference type="KEGG" id="spsw:Sps_05041"/>
<evidence type="ECO:0008006" key="3">
    <source>
        <dbReference type="Google" id="ProtNLM"/>
    </source>
</evidence>
<protein>
    <recommendedName>
        <fullName evidence="3">Plastocyanin</fullName>
    </recommendedName>
</protein>
<evidence type="ECO:0000313" key="2">
    <source>
        <dbReference type="Proteomes" id="UP000189545"/>
    </source>
</evidence>
<dbReference type="Gene3D" id="2.60.40.420">
    <property type="entry name" value="Cupredoxins - blue copper proteins"/>
    <property type="match status" value="1"/>
</dbReference>
<dbReference type="STRING" id="225848.Sps_05041"/>